<feature type="compositionally biased region" description="Polar residues" evidence="11">
    <location>
        <begin position="91"/>
        <end position="100"/>
    </location>
</feature>
<dbReference type="Pfam" id="PF01094">
    <property type="entry name" value="ANF_receptor"/>
    <property type="match status" value="1"/>
</dbReference>
<name>A0ABM1VWF8_APLCA</name>
<proteinExistence type="inferred from homology"/>
<dbReference type="Gene3D" id="3.30.70.1230">
    <property type="entry name" value="Nucleotide cyclase"/>
    <property type="match status" value="1"/>
</dbReference>
<evidence type="ECO:0000256" key="12">
    <source>
        <dbReference type="SAM" id="Phobius"/>
    </source>
</evidence>
<evidence type="ECO:0000256" key="10">
    <source>
        <dbReference type="RuleBase" id="RU003431"/>
    </source>
</evidence>
<feature type="domain" description="Protein kinase" evidence="13">
    <location>
        <begin position="593"/>
        <end position="888"/>
    </location>
</feature>
<dbReference type="CDD" id="cd07302">
    <property type="entry name" value="CHD"/>
    <property type="match status" value="1"/>
</dbReference>
<evidence type="ECO:0000256" key="6">
    <source>
        <dbReference type="ARBA" id="ARBA00023136"/>
    </source>
</evidence>
<evidence type="ECO:0000256" key="2">
    <source>
        <dbReference type="ARBA" id="ARBA00012202"/>
    </source>
</evidence>
<evidence type="ECO:0000256" key="5">
    <source>
        <dbReference type="ARBA" id="ARBA00022989"/>
    </source>
</evidence>
<gene>
    <name evidence="16" type="primary">LOC106012316</name>
</gene>
<dbReference type="GeneID" id="106012316"/>
<keyword evidence="3 12" id="KW-0812">Transmembrane</keyword>
<comment type="similarity">
    <text evidence="9">Belongs to the adenylyl cyclase class-4/guanylyl cyclase family.</text>
</comment>
<dbReference type="InterPro" id="IPR018297">
    <property type="entry name" value="A/G_cyclase_CS"/>
</dbReference>
<dbReference type="SUPFAM" id="SSF55073">
    <property type="entry name" value="Nucleotide cyclase"/>
    <property type="match status" value="1"/>
</dbReference>
<comment type="catalytic activity">
    <reaction evidence="10">
        <text>GTP = 3',5'-cyclic GMP + diphosphate</text>
        <dbReference type="Rhea" id="RHEA:13665"/>
        <dbReference type="ChEBI" id="CHEBI:33019"/>
        <dbReference type="ChEBI" id="CHEBI:37565"/>
        <dbReference type="ChEBI" id="CHEBI:57746"/>
        <dbReference type="EC" id="4.6.1.2"/>
    </reaction>
</comment>
<feature type="transmembrane region" description="Helical" evidence="12">
    <location>
        <begin position="38"/>
        <end position="56"/>
    </location>
</feature>
<protein>
    <recommendedName>
        <fullName evidence="2 10">Guanylate cyclase</fullName>
        <ecNumber evidence="2 10">4.6.1.2</ecNumber>
    </recommendedName>
</protein>
<evidence type="ECO:0000256" key="7">
    <source>
        <dbReference type="ARBA" id="ARBA00023239"/>
    </source>
</evidence>
<feature type="region of interest" description="Disordered" evidence="11">
    <location>
        <begin position="1390"/>
        <end position="1424"/>
    </location>
</feature>
<dbReference type="PROSITE" id="PS00452">
    <property type="entry name" value="GUANYLATE_CYCLASE_1"/>
    <property type="match status" value="1"/>
</dbReference>
<keyword evidence="15" id="KW-1185">Reference proteome</keyword>
<evidence type="ECO:0000259" key="14">
    <source>
        <dbReference type="PROSITE" id="PS50125"/>
    </source>
</evidence>
<evidence type="ECO:0000256" key="3">
    <source>
        <dbReference type="ARBA" id="ARBA00022692"/>
    </source>
</evidence>
<keyword evidence="8 10" id="KW-0141">cGMP biosynthesis</keyword>
<keyword evidence="5 12" id="KW-1133">Transmembrane helix</keyword>
<feature type="compositionally biased region" description="Low complexity" evidence="11">
    <location>
        <begin position="58"/>
        <end position="90"/>
    </location>
</feature>
<dbReference type="Pfam" id="PF00211">
    <property type="entry name" value="Guanylate_cyc"/>
    <property type="match status" value="1"/>
</dbReference>
<dbReference type="InterPro" id="IPR011009">
    <property type="entry name" value="Kinase-like_dom_sf"/>
</dbReference>
<evidence type="ECO:0000259" key="13">
    <source>
        <dbReference type="PROSITE" id="PS50011"/>
    </source>
</evidence>
<dbReference type="Proteomes" id="UP000694888">
    <property type="component" value="Unplaced"/>
</dbReference>
<accession>A0ABM1VWF8</accession>
<dbReference type="SUPFAM" id="SSF56112">
    <property type="entry name" value="Protein kinase-like (PK-like)"/>
    <property type="match status" value="1"/>
</dbReference>
<dbReference type="PANTHER" id="PTHR11920">
    <property type="entry name" value="GUANYLYL CYCLASE"/>
    <property type="match status" value="1"/>
</dbReference>
<dbReference type="Pfam" id="PF07714">
    <property type="entry name" value="PK_Tyr_Ser-Thr"/>
    <property type="match status" value="1"/>
</dbReference>
<dbReference type="PROSITE" id="PS50125">
    <property type="entry name" value="GUANYLATE_CYCLASE_2"/>
    <property type="match status" value="1"/>
</dbReference>
<feature type="region of interest" description="Disordered" evidence="11">
    <location>
        <begin position="58"/>
        <end position="100"/>
    </location>
</feature>
<dbReference type="PROSITE" id="PS50011">
    <property type="entry name" value="PROTEIN_KINASE_DOM"/>
    <property type="match status" value="1"/>
</dbReference>
<dbReference type="RefSeq" id="XP_035826750.1">
    <property type="nucleotide sequence ID" value="XM_035970857.1"/>
</dbReference>
<organism evidence="15 16">
    <name type="scientific">Aplysia californica</name>
    <name type="common">California sea hare</name>
    <dbReference type="NCBI Taxonomy" id="6500"/>
    <lineage>
        <taxon>Eukaryota</taxon>
        <taxon>Metazoa</taxon>
        <taxon>Spiralia</taxon>
        <taxon>Lophotrochozoa</taxon>
        <taxon>Mollusca</taxon>
        <taxon>Gastropoda</taxon>
        <taxon>Heterobranchia</taxon>
        <taxon>Euthyneura</taxon>
        <taxon>Tectipleura</taxon>
        <taxon>Aplysiida</taxon>
        <taxon>Aplysioidea</taxon>
        <taxon>Aplysiidae</taxon>
        <taxon>Aplysia</taxon>
    </lineage>
</organism>
<feature type="compositionally biased region" description="Low complexity" evidence="11">
    <location>
        <begin position="1515"/>
        <end position="1574"/>
    </location>
</feature>
<dbReference type="SUPFAM" id="SSF53822">
    <property type="entry name" value="Periplasmic binding protein-like I"/>
    <property type="match status" value="1"/>
</dbReference>
<feature type="compositionally biased region" description="Polar residues" evidence="11">
    <location>
        <begin position="1288"/>
        <end position="1297"/>
    </location>
</feature>
<reference evidence="16" key="1">
    <citation type="submission" date="2025-08" db="UniProtKB">
        <authorList>
            <consortium name="RefSeq"/>
        </authorList>
    </citation>
    <scope>IDENTIFICATION</scope>
</reference>
<feature type="region of interest" description="Disordered" evidence="11">
    <location>
        <begin position="1497"/>
        <end position="1574"/>
    </location>
</feature>
<evidence type="ECO:0000256" key="9">
    <source>
        <dbReference type="RuleBase" id="RU000405"/>
    </source>
</evidence>
<dbReference type="InterPro" id="IPR001245">
    <property type="entry name" value="Ser-Thr/Tyr_kinase_cat_dom"/>
</dbReference>
<sequence>MGGYRVRNEAHGLHTLFASNTPSNKRTPAVIMQMGDSLVAFVYFSTLITAVISVGASTTSSSSSAGPPTGVPTASPTSSSSSSSSLSSSSTNMTVSNGNQTDDTTHLLLGYIATMTIPGGNTELGEGRKISGAMTHAINMVNNNSEVLPGVELSYLLGDNKGQDLESLRVMTEQWKEGAIAFFGPENHCEMESRVAAAWKYPILAFKCDDPVVSDKSRFPTLARTQPPASHSVSSIIALMKYYNWTKFSIIVEKVDLMTRAGLSLQTLAAESNISINHFVNISGPYATRKHIKELEGAIQNTYQKTRIYVIYSKATLFLDFLSLMQDRGLTELGEYVVIGIRNDSPFQEKMSTELMFPTSTFESEWTNKSVDSFRGVLLLVDVPISNPDYPEWEDTVRDYLYKPPINLKINPLDELLGIKVKIPVFAAYLYDSVLLYAKALHAVLAAGGSPQDGDLVFDQLRDTTFRSIQGHYGYLDNNGDAEGNYTVLALQPMDNKFTRGLLPIGGFQRSRQDRQNVTYTVTVDIYGSDVPLDEPVCGYDGEYCREEESKLAYIVGGCLGGIGLTLIIVLAIVYRNWRYEQELASLIWKIDIKDIQMQPDATYSALSIGSNNAPQSNTSLSLGPDQEQRFTKMGVYKGTLVALKPVKKKNMDTTSREIKLELKQMRDLRHDNVVQFIGATIEQGITHIVTEYCSKGSLEDILENSDLKLDDMFIASIVSDILKGMIYVHSTAVLTHGNFKSSNCLVDSRWVVKLSDFGLNKFKAKQEIPYHGEHANYKRFLWTAPELLRLEKPPLGGTPKGDVYSFGIVLYEILYRNGPYGDCHLTPKEIVERVKEGPSPGGVPFRPSVSQLNCELYILDTLKLCLDEDPELRPDFKTCRKALRPMQKGMRSNIFDNMMLLMEKYANNLESVVAERTVELHEEKKKTETLLHRMLPTSVAAQLVRGQPVIPEAFDSVTIYFSDICGFTAMSSQSSPLQIVDMLNDLYTLFDHIIKDYDVYKVETIGDAYMVVSGLPKTNGNRHAGEIASMSLSLLTAIKQFKIRHRPDDILKLRIGIHSGSCVAGVVGQTMPRYCLFGDTVNTASRMESNGEALKIHVSGNCKVLLDELGGYTVEKRGHVHMKGKGDVLTYWLLKEDVQVREKRARHSDDSGVQTDVLTEITNTGGYHKSPKDIVDHNSALIPCLRSSCNLLHNQRDELAGSNILLPATPQRTHSARFYREYARARSRNSACSMSMDADIGTSNVNIKTACCSVQISDSAHHEPVVDSAVQNGKPSAVSTPPGAAQASPSMTSDTPGVTVSVTQWMMNDPGGSQTSLSGSARTPKFLNDAGLGGRDLSGYQDVKTGQWVEKHADFRPNLALNRDAKPRTKSENVFTANCKAFVRSLPGKKKHKSKNMTTPSSTPKVEERRFSTHSPALRHRDGYKTSPTCFSVPQYDNFSSESTDIRCFRMSPLNSDTASNASLHNLSPEFEYQEPPSKNNEKSMYLPLVEQFRLDESSHPSTPGLLSPPPPRTTGSALSHSSGGSTDSTSATLISNNNNNYNNLNNSSCSGGNNSSSSTGNSNNNIMSNNSGLKRNKIYPILTSVPVEGPESPREYTNRGFSDDAPASPSKQVYAVTFSDDTMI</sequence>
<dbReference type="EC" id="4.6.1.2" evidence="2 10"/>
<dbReference type="SMART" id="SM00044">
    <property type="entry name" value="CYCc"/>
    <property type="match status" value="1"/>
</dbReference>
<dbReference type="Gene3D" id="3.40.50.2300">
    <property type="match status" value="2"/>
</dbReference>
<feature type="domain" description="Guanylate cyclase" evidence="14">
    <location>
        <begin position="959"/>
        <end position="1089"/>
    </location>
</feature>
<dbReference type="PANTHER" id="PTHR11920:SF335">
    <property type="entry name" value="GUANYLATE CYCLASE"/>
    <property type="match status" value="1"/>
</dbReference>
<dbReference type="InterPro" id="IPR001828">
    <property type="entry name" value="ANF_lig-bd_rcpt"/>
</dbReference>
<feature type="region of interest" description="Disordered" evidence="11">
    <location>
        <begin position="1265"/>
        <end position="1297"/>
    </location>
</feature>
<evidence type="ECO:0000256" key="4">
    <source>
        <dbReference type="ARBA" id="ARBA00022741"/>
    </source>
</evidence>
<dbReference type="InterPro" id="IPR050401">
    <property type="entry name" value="Cyclic_nucleotide_synthase"/>
</dbReference>
<evidence type="ECO:0000256" key="11">
    <source>
        <dbReference type="SAM" id="MobiDB-lite"/>
    </source>
</evidence>
<evidence type="ECO:0000256" key="1">
    <source>
        <dbReference type="ARBA" id="ARBA00004479"/>
    </source>
</evidence>
<keyword evidence="6 12" id="KW-0472">Membrane</keyword>
<evidence type="ECO:0000313" key="15">
    <source>
        <dbReference type="Proteomes" id="UP000694888"/>
    </source>
</evidence>
<dbReference type="CDD" id="cd14042">
    <property type="entry name" value="PK_GC-A_B"/>
    <property type="match status" value="1"/>
</dbReference>
<dbReference type="CDD" id="cd06370">
    <property type="entry name" value="PBP1_SAP_GC-like"/>
    <property type="match status" value="1"/>
</dbReference>
<feature type="compositionally biased region" description="Polar residues" evidence="11">
    <location>
        <begin position="1270"/>
        <end position="1280"/>
    </location>
</feature>
<dbReference type="InterPro" id="IPR001054">
    <property type="entry name" value="A/G_cyclase"/>
</dbReference>
<dbReference type="Gene3D" id="1.10.510.10">
    <property type="entry name" value="Transferase(Phosphotransferase) domain 1"/>
    <property type="match status" value="1"/>
</dbReference>
<feature type="region of interest" description="Disordered" evidence="11">
    <location>
        <begin position="1586"/>
        <end position="1613"/>
    </location>
</feature>
<dbReference type="InterPro" id="IPR028082">
    <property type="entry name" value="Peripla_BP_I"/>
</dbReference>
<keyword evidence="7 9" id="KW-0456">Lyase</keyword>
<keyword evidence="4" id="KW-0547">Nucleotide-binding</keyword>
<dbReference type="InterPro" id="IPR000719">
    <property type="entry name" value="Prot_kinase_dom"/>
</dbReference>
<evidence type="ECO:0000313" key="16">
    <source>
        <dbReference type="RefSeq" id="XP_035826750.1"/>
    </source>
</evidence>
<dbReference type="InterPro" id="IPR029787">
    <property type="entry name" value="Nucleotide_cyclase"/>
</dbReference>
<comment type="subcellular location">
    <subcellularLocation>
        <location evidence="1">Membrane</location>
        <topology evidence="1">Single-pass type I membrane protein</topology>
    </subcellularLocation>
</comment>
<evidence type="ECO:0000256" key="8">
    <source>
        <dbReference type="ARBA" id="ARBA00023293"/>
    </source>
</evidence>